<dbReference type="SUPFAM" id="SSF53850">
    <property type="entry name" value="Periplasmic binding protein-like II"/>
    <property type="match status" value="1"/>
</dbReference>
<dbReference type="InterPro" id="IPR005119">
    <property type="entry name" value="LysR_subst-bd"/>
</dbReference>
<dbReference type="Gene3D" id="3.40.190.290">
    <property type="match status" value="1"/>
</dbReference>
<evidence type="ECO:0000256" key="2">
    <source>
        <dbReference type="ARBA" id="ARBA00023015"/>
    </source>
</evidence>
<dbReference type="Gene3D" id="1.10.10.10">
    <property type="entry name" value="Winged helix-like DNA-binding domain superfamily/Winged helix DNA-binding domain"/>
    <property type="match status" value="1"/>
</dbReference>
<dbReference type="InterPro" id="IPR036388">
    <property type="entry name" value="WH-like_DNA-bd_sf"/>
</dbReference>
<evidence type="ECO:0000256" key="1">
    <source>
        <dbReference type="ARBA" id="ARBA00009437"/>
    </source>
</evidence>
<dbReference type="Pfam" id="PF00126">
    <property type="entry name" value="HTH_1"/>
    <property type="match status" value="1"/>
</dbReference>
<accession>A0A4Z0BFS4</accession>
<protein>
    <submittedName>
        <fullName evidence="6">LysR family transcriptional regulator</fullName>
    </submittedName>
</protein>
<keyword evidence="3" id="KW-0238">DNA-binding</keyword>
<dbReference type="AlphaFoldDB" id="A0A4Z0BFS4"/>
<dbReference type="Proteomes" id="UP000297564">
    <property type="component" value="Unassembled WGS sequence"/>
</dbReference>
<evidence type="ECO:0000313" key="7">
    <source>
        <dbReference type="Proteomes" id="UP000297564"/>
    </source>
</evidence>
<keyword evidence="2" id="KW-0805">Transcription regulation</keyword>
<dbReference type="GO" id="GO:0003700">
    <property type="term" value="F:DNA-binding transcription factor activity"/>
    <property type="evidence" value="ECO:0007669"/>
    <property type="project" value="InterPro"/>
</dbReference>
<dbReference type="InterPro" id="IPR036390">
    <property type="entry name" value="WH_DNA-bd_sf"/>
</dbReference>
<keyword evidence="4" id="KW-0804">Transcription</keyword>
<keyword evidence="7" id="KW-1185">Reference proteome</keyword>
<dbReference type="EMBL" id="SMLL01000007">
    <property type="protein sequence ID" value="TFY97303.1"/>
    <property type="molecule type" value="Genomic_DNA"/>
</dbReference>
<gene>
    <name evidence="6" type="ORF">EZ242_17390</name>
</gene>
<dbReference type="SUPFAM" id="SSF46785">
    <property type="entry name" value="Winged helix' DNA-binding domain"/>
    <property type="match status" value="1"/>
</dbReference>
<dbReference type="PROSITE" id="PS50931">
    <property type="entry name" value="HTH_LYSR"/>
    <property type="match status" value="1"/>
</dbReference>
<dbReference type="Pfam" id="PF03466">
    <property type="entry name" value="LysR_substrate"/>
    <property type="match status" value="1"/>
</dbReference>
<dbReference type="GO" id="GO:0005829">
    <property type="term" value="C:cytosol"/>
    <property type="evidence" value="ECO:0007669"/>
    <property type="project" value="TreeGrafter"/>
</dbReference>
<dbReference type="InterPro" id="IPR000847">
    <property type="entry name" value="LysR_HTH_N"/>
</dbReference>
<dbReference type="OrthoDB" id="9785745at2"/>
<feature type="domain" description="HTH lysR-type" evidence="5">
    <location>
        <begin position="3"/>
        <end position="60"/>
    </location>
</feature>
<name>A0A4Z0BFS4_9BURK</name>
<sequence>MNITFRQLRLFLALAETGSVSGAARALHVTQPTASMQLREVTQALGVPLYEVIARRVHLTEAGRELARTARAIAGEWDALEQRIDGLKGLTRGRLRVALVSTAKYFVPRLLGSFCSQHPGIDISMEVLNRDGVVARLRDNLDDLYVMSQPPADMELADQVFMPNPLVLIAAADHRFARRKRLQLADLAAERFILREPGSGTRMTTDTAFARLRFRPDRRLELGSNEAIREAVAGGLGVAVLSVHALPEAGAGSAGVQVLDVRGFPLPSSWHMVHPRGKQLSPIAQVFQAHLLEAGKRAPAGRALVGGH</sequence>
<dbReference type="GO" id="GO:0003677">
    <property type="term" value="F:DNA binding"/>
    <property type="evidence" value="ECO:0007669"/>
    <property type="project" value="UniProtKB-KW"/>
</dbReference>
<reference evidence="6 7" key="1">
    <citation type="submission" date="2019-03" db="EMBL/GenBank/DDBJ databases">
        <title>Ramlibacter rhizophilus CCTCC AB2015357, whole genome shotgun sequence.</title>
        <authorList>
            <person name="Zhang X."/>
            <person name="Feng G."/>
            <person name="Zhu H."/>
        </authorList>
    </citation>
    <scope>NUCLEOTIDE SEQUENCE [LARGE SCALE GENOMIC DNA]</scope>
    <source>
        <strain evidence="6 7">CCTCC AB2015357</strain>
    </source>
</reference>
<comment type="caution">
    <text evidence="6">The sequence shown here is derived from an EMBL/GenBank/DDBJ whole genome shotgun (WGS) entry which is preliminary data.</text>
</comment>
<evidence type="ECO:0000256" key="3">
    <source>
        <dbReference type="ARBA" id="ARBA00023125"/>
    </source>
</evidence>
<evidence type="ECO:0000256" key="4">
    <source>
        <dbReference type="ARBA" id="ARBA00023163"/>
    </source>
</evidence>
<comment type="similarity">
    <text evidence="1">Belongs to the LysR transcriptional regulatory family.</text>
</comment>
<evidence type="ECO:0000313" key="6">
    <source>
        <dbReference type="EMBL" id="TFY97303.1"/>
    </source>
</evidence>
<dbReference type="InterPro" id="IPR050950">
    <property type="entry name" value="HTH-type_LysR_regulators"/>
</dbReference>
<dbReference type="CDD" id="cd08419">
    <property type="entry name" value="PBP2_CbbR_RubisCO_like"/>
    <property type="match status" value="1"/>
</dbReference>
<organism evidence="6 7">
    <name type="scientific">Ramlibacter rhizophilus</name>
    <dbReference type="NCBI Taxonomy" id="1781167"/>
    <lineage>
        <taxon>Bacteria</taxon>
        <taxon>Pseudomonadati</taxon>
        <taxon>Pseudomonadota</taxon>
        <taxon>Betaproteobacteria</taxon>
        <taxon>Burkholderiales</taxon>
        <taxon>Comamonadaceae</taxon>
        <taxon>Ramlibacter</taxon>
    </lineage>
</organism>
<proteinExistence type="inferred from homology"/>
<dbReference type="PANTHER" id="PTHR30419">
    <property type="entry name" value="HTH-TYPE TRANSCRIPTIONAL REGULATOR YBHD"/>
    <property type="match status" value="1"/>
</dbReference>
<evidence type="ECO:0000259" key="5">
    <source>
        <dbReference type="PROSITE" id="PS50931"/>
    </source>
</evidence>
<dbReference type="RefSeq" id="WP_135286470.1">
    <property type="nucleotide sequence ID" value="NZ_SMLL01000007.1"/>
</dbReference>